<accession>A0A512CIT8</accession>
<name>A0A512CIT8_9BACT</name>
<dbReference type="RefSeq" id="WP_146948758.1">
    <property type="nucleotide sequence ID" value="NZ_BJYV01000039.1"/>
</dbReference>
<dbReference type="Proteomes" id="UP000321301">
    <property type="component" value="Unassembled WGS sequence"/>
</dbReference>
<evidence type="ECO:0000313" key="2">
    <source>
        <dbReference type="Proteomes" id="UP000321301"/>
    </source>
</evidence>
<keyword evidence="2" id="KW-1185">Reference proteome</keyword>
<gene>
    <name evidence="1" type="ORF">CQA01_46710</name>
</gene>
<evidence type="ECO:0000313" key="1">
    <source>
        <dbReference type="EMBL" id="GEO24137.1"/>
    </source>
</evidence>
<comment type="caution">
    <text evidence="1">The sequence shown here is derived from an EMBL/GenBank/DDBJ whole genome shotgun (WGS) entry which is preliminary data.</text>
</comment>
<proteinExistence type="predicted"/>
<reference evidence="1 2" key="1">
    <citation type="submission" date="2019-07" db="EMBL/GenBank/DDBJ databases">
        <title>Whole genome shotgun sequence of Cyclobacterium qasimii NBRC 106168.</title>
        <authorList>
            <person name="Hosoyama A."/>
            <person name="Uohara A."/>
            <person name="Ohji S."/>
            <person name="Ichikawa N."/>
        </authorList>
    </citation>
    <scope>NUCLEOTIDE SEQUENCE [LARGE SCALE GENOMIC DNA]</scope>
    <source>
        <strain evidence="1 2">NBRC 106168</strain>
    </source>
</reference>
<dbReference type="AlphaFoldDB" id="A0A512CIT8"/>
<protein>
    <recommendedName>
        <fullName evidence="3">CRISPR-associated RAMP protein Csx10</fullName>
    </recommendedName>
</protein>
<evidence type="ECO:0008006" key="3">
    <source>
        <dbReference type="Google" id="ProtNLM"/>
    </source>
</evidence>
<organism evidence="1 2">
    <name type="scientific">Cyclobacterium qasimii</name>
    <dbReference type="NCBI Taxonomy" id="1350429"/>
    <lineage>
        <taxon>Bacteria</taxon>
        <taxon>Pseudomonadati</taxon>
        <taxon>Bacteroidota</taxon>
        <taxon>Cytophagia</taxon>
        <taxon>Cytophagales</taxon>
        <taxon>Cyclobacteriaceae</taxon>
        <taxon>Cyclobacterium</taxon>
    </lineage>
</organism>
<dbReference type="EMBL" id="BJYV01000039">
    <property type="protein sequence ID" value="GEO24137.1"/>
    <property type="molecule type" value="Genomic_DNA"/>
</dbReference>
<sequence>MKTIYFNCTLLSDVVLNSKLATEGNMTTLDYIPGSNFLGIAARHLYGRPSESGKLTQEEAFQVFHSGEVIFGDGRIATSLNEITYAVPFSFFQDKLHSNLESDRIYLHHLISKINLPKDEKDTPLQLQQSRTGYISSKGNLVKEIQKKFSLKSAYDRESRTSKTGKMFGFEALPAGSNFIFSIQSDNSGLLEKVKNAIKGNQSLGKSKTAEFGQVEIKPIEPITQINSFDTDNEFVLVYAESNLCFFDESGQPTFQPTVEDLGLNAGKIEWAKSQIRTYSYAPWNGQRKTTSMQRHCILKGSVFYVKGASLDESSKYIGHYNSEGLGKVIYNPEFLKGIDISGESKLKINLDKVHSLGIEKGTITTPLSKLLEKKHLDSKIELITSQEIHKYVHHLVPKEYPKLKDVSASQWGNIRSIASREKSLKEIKEKLYDGKNAYLTHGVSFEKCWGKDGSRRLNDFKTIVSKVENLDAFGKEELKADLRIFISKFAAEMAKTYNKQ</sequence>